<dbReference type="InterPro" id="IPR000304">
    <property type="entry name" value="Pyrroline-COOH_reductase"/>
</dbReference>
<comment type="catalytic activity">
    <reaction evidence="2">
        <text>L-proline + NAD(+) = (S)-1-pyrroline-5-carboxylate + NADH + 2 H(+)</text>
        <dbReference type="Rhea" id="RHEA:14105"/>
        <dbReference type="ChEBI" id="CHEBI:15378"/>
        <dbReference type="ChEBI" id="CHEBI:17388"/>
        <dbReference type="ChEBI" id="CHEBI:57540"/>
        <dbReference type="ChEBI" id="CHEBI:57945"/>
        <dbReference type="ChEBI" id="CHEBI:60039"/>
        <dbReference type="EC" id="1.5.1.2"/>
    </reaction>
</comment>
<evidence type="ECO:0000256" key="2">
    <source>
        <dbReference type="HAMAP-Rule" id="MF_01925"/>
    </source>
</evidence>
<dbReference type="PANTHER" id="PTHR11645:SF53">
    <property type="entry name" value="PYRROLINE-5-CARBOXYLATE REDUCTASE 3"/>
    <property type="match status" value="1"/>
</dbReference>
<dbReference type="Gene3D" id="1.10.3730.10">
    <property type="entry name" value="ProC C-terminal domain-like"/>
    <property type="match status" value="1"/>
</dbReference>
<dbReference type="Pfam" id="PF03807">
    <property type="entry name" value="F420_oxidored"/>
    <property type="match status" value="1"/>
</dbReference>
<dbReference type="InterPro" id="IPR008927">
    <property type="entry name" value="6-PGluconate_DH-like_C_sf"/>
</dbReference>
<proteinExistence type="inferred from homology"/>
<evidence type="ECO:0000313" key="6">
    <source>
        <dbReference type="Proteomes" id="UP001168338"/>
    </source>
</evidence>
<accession>A0ABT8M678</accession>
<sequence length="270" mass="28422">MNRQTGIIGYGHMGSMLAEGFLASGALEQEELVVTSRSLTAAEALRTRYPGITLAADNAGLARRCDLVVLCVRPPDVQRVLDEIIPALRGDEHLVSIAAAPDLKTLEDAYPGPVTRAMPSILSEVGRGTTLIAHESRTRTTEAERVERLFSAIGSVVRVGEENLAAATVISGCGPALIAAISEELLHAAVRGSDLTREDAGRLVRETLIGTAAYLEATGTSLEDLIRRVATPGGITEAGVAALQTDLPPVLDAMFERMLARNAALLSFGG</sequence>
<organism evidence="5 6">
    <name type="scientific">Methanoculleus frigidifontis</name>
    <dbReference type="NCBI Taxonomy" id="2584085"/>
    <lineage>
        <taxon>Archaea</taxon>
        <taxon>Methanobacteriati</taxon>
        <taxon>Methanobacteriota</taxon>
        <taxon>Stenosarchaea group</taxon>
        <taxon>Methanomicrobia</taxon>
        <taxon>Methanomicrobiales</taxon>
        <taxon>Methanomicrobiaceae</taxon>
        <taxon>Methanoculleus</taxon>
    </lineage>
</organism>
<dbReference type="Gene3D" id="3.40.50.720">
    <property type="entry name" value="NAD(P)-binding Rossmann-like Domain"/>
    <property type="match status" value="1"/>
</dbReference>
<keyword evidence="2" id="KW-0521">NADP</keyword>
<dbReference type="EMBL" id="VCYH01000001">
    <property type="protein sequence ID" value="MDN7023440.1"/>
    <property type="molecule type" value="Genomic_DNA"/>
</dbReference>
<evidence type="ECO:0000259" key="4">
    <source>
        <dbReference type="Pfam" id="PF14748"/>
    </source>
</evidence>
<comment type="function">
    <text evidence="2">Catalyzes the reduction of 1-pyrroline-5-carboxylate (PCA) to L-proline.</text>
</comment>
<comment type="similarity">
    <text evidence="1 2">Belongs to the pyrroline-5-carboxylate reductase family.</text>
</comment>
<evidence type="ECO:0000313" key="5">
    <source>
        <dbReference type="EMBL" id="MDN7023440.1"/>
    </source>
</evidence>
<evidence type="ECO:0000256" key="1">
    <source>
        <dbReference type="ARBA" id="ARBA00005525"/>
    </source>
</evidence>
<keyword evidence="2" id="KW-0028">Amino-acid biosynthesis</keyword>
<dbReference type="EC" id="1.5.1.2" evidence="2"/>
<comment type="catalytic activity">
    <reaction evidence="2">
        <text>L-proline + NADP(+) = (S)-1-pyrroline-5-carboxylate + NADPH + 2 H(+)</text>
        <dbReference type="Rhea" id="RHEA:14109"/>
        <dbReference type="ChEBI" id="CHEBI:15378"/>
        <dbReference type="ChEBI" id="CHEBI:17388"/>
        <dbReference type="ChEBI" id="CHEBI:57783"/>
        <dbReference type="ChEBI" id="CHEBI:58349"/>
        <dbReference type="ChEBI" id="CHEBI:60039"/>
        <dbReference type="EC" id="1.5.1.2"/>
    </reaction>
</comment>
<keyword evidence="2" id="KW-0963">Cytoplasm</keyword>
<comment type="pathway">
    <text evidence="2">Amino-acid biosynthesis; L-proline biosynthesis; L-proline from L-glutamate 5-semialdehyde: step 1/1.</text>
</comment>
<keyword evidence="6" id="KW-1185">Reference proteome</keyword>
<dbReference type="Proteomes" id="UP001168338">
    <property type="component" value="Unassembled WGS sequence"/>
</dbReference>
<dbReference type="SUPFAM" id="SSF48179">
    <property type="entry name" value="6-phosphogluconate dehydrogenase C-terminal domain-like"/>
    <property type="match status" value="1"/>
</dbReference>
<dbReference type="SUPFAM" id="SSF51735">
    <property type="entry name" value="NAD(P)-binding Rossmann-fold domains"/>
    <property type="match status" value="1"/>
</dbReference>
<name>A0ABT8M678_9EURY</name>
<comment type="caution">
    <text evidence="5">The sequence shown here is derived from an EMBL/GenBank/DDBJ whole genome shotgun (WGS) entry which is preliminary data.</text>
</comment>
<evidence type="ECO:0000259" key="3">
    <source>
        <dbReference type="Pfam" id="PF03807"/>
    </source>
</evidence>
<dbReference type="InterPro" id="IPR053790">
    <property type="entry name" value="P5CR-like_CS"/>
</dbReference>
<dbReference type="InterPro" id="IPR029036">
    <property type="entry name" value="P5CR_dimer"/>
</dbReference>
<reference evidence="5" key="1">
    <citation type="submission" date="2019-05" db="EMBL/GenBank/DDBJ databases">
        <title>Methanoculleus sp. FWC-SCC1, a methanogenic archaeon isolated from deep marine cold seep.</title>
        <authorList>
            <person name="Chen Y.-W."/>
            <person name="Chen S.-C."/>
            <person name="Teng N.-H."/>
            <person name="Lai M.-C."/>
        </authorList>
    </citation>
    <scope>NUCLEOTIDE SEQUENCE</scope>
    <source>
        <strain evidence="5">FWC-SCC1</strain>
    </source>
</reference>
<gene>
    <name evidence="2" type="primary">proC</name>
    <name evidence="5" type="ORF">FGU65_00740</name>
</gene>
<keyword evidence="2" id="KW-0560">Oxidoreductase</keyword>
<feature type="domain" description="Pyrroline-5-carboxylate reductase catalytic N-terminal" evidence="3">
    <location>
        <begin position="6"/>
        <end position="99"/>
    </location>
</feature>
<dbReference type="Pfam" id="PF14748">
    <property type="entry name" value="P5CR_dimer"/>
    <property type="match status" value="1"/>
</dbReference>
<dbReference type="InterPro" id="IPR036291">
    <property type="entry name" value="NAD(P)-bd_dom_sf"/>
</dbReference>
<dbReference type="PIRSF" id="PIRSF000193">
    <property type="entry name" value="Pyrrol-5-carb_rd"/>
    <property type="match status" value="1"/>
</dbReference>
<feature type="domain" description="Pyrroline-5-carboxylate reductase dimerisation" evidence="4">
    <location>
        <begin position="161"/>
        <end position="262"/>
    </location>
</feature>
<protein>
    <recommendedName>
        <fullName evidence="2">Pyrroline-5-carboxylate reductase</fullName>
        <shortName evidence="2">P5C reductase</shortName>
        <shortName evidence="2">P5CR</shortName>
        <ecNumber evidence="2">1.5.1.2</ecNumber>
    </recommendedName>
    <alternativeName>
        <fullName evidence="2">PCA reductase</fullName>
    </alternativeName>
</protein>
<dbReference type="HAMAP" id="MF_01925">
    <property type="entry name" value="P5C_reductase"/>
    <property type="match status" value="1"/>
</dbReference>
<dbReference type="PANTHER" id="PTHR11645">
    <property type="entry name" value="PYRROLINE-5-CARBOXYLATE REDUCTASE"/>
    <property type="match status" value="1"/>
</dbReference>
<comment type="subcellular location">
    <subcellularLocation>
        <location evidence="2">Cytoplasm</location>
    </subcellularLocation>
</comment>
<keyword evidence="2" id="KW-0641">Proline biosynthesis</keyword>
<dbReference type="RefSeq" id="WP_301662487.1">
    <property type="nucleotide sequence ID" value="NZ_VCYH01000001.1"/>
</dbReference>
<dbReference type="PROSITE" id="PS00521">
    <property type="entry name" value="P5CR"/>
    <property type="match status" value="1"/>
</dbReference>
<dbReference type="InterPro" id="IPR028939">
    <property type="entry name" value="P5C_Rdtase_cat_N"/>
</dbReference>